<organism evidence="1">
    <name type="scientific">Rhipicephalus zambeziensis</name>
    <dbReference type="NCBI Taxonomy" id="60191"/>
    <lineage>
        <taxon>Eukaryota</taxon>
        <taxon>Metazoa</taxon>
        <taxon>Ecdysozoa</taxon>
        <taxon>Arthropoda</taxon>
        <taxon>Chelicerata</taxon>
        <taxon>Arachnida</taxon>
        <taxon>Acari</taxon>
        <taxon>Parasitiformes</taxon>
        <taxon>Ixodida</taxon>
        <taxon>Ixodoidea</taxon>
        <taxon>Ixodidae</taxon>
        <taxon>Rhipicephalinae</taxon>
        <taxon>Rhipicephalus</taxon>
        <taxon>Rhipicephalus</taxon>
    </lineage>
</organism>
<name>A0A224YHM4_9ACAR</name>
<dbReference type="EMBL" id="GFPF01002176">
    <property type="protein sequence ID" value="MAA13322.1"/>
    <property type="molecule type" value="Transcribed_RNA"/>
</dbReference>
<evidence type="ECO:0000313" key="1">
    <source>
        <dbReference type="EMBL" id="MAA13322.1"/>
    </source>
</evidence>
<dbReference type="AlphaFoldDB" id="A0A224YHM4"/>
<accession>A0A224YHM4</accession>
<sequence length="87" mass="10040">MPVGMTSLACFCLFQVSHKNVNTYHNHATLVATPFVLSKSDSCESLLLFRTSKVYRSSSHERSYVKKNVSVTLYVYKLMYFRFTEIS</sequence>
<proteinExistence type="predicted"/>
<reference evidence="1" key="1">
    <citation type="journal article" date="2017" name="Parasit. Vectors">
        <title>Sialotranscriptomics of Rhipicephalus zambeziensis reveals intricate expression profiles of secretory proteins and suggests tight temporal transcriptional regulation during blood-feeding.</title>
        <authorList>
            <person name="de Castro M.H."/>
            <person name="de Klerk D."/>
            <person name="Pienaar R."/>
            <person name="Rees D.J.G."/>
            <person name="Mans B.J."/>
        </authorList>
    </citation>
    <scope>NUCLEOTIDE SEQUENCE</scope>
    <source>
        <tissue evidence="1">Salivary glands</tissue>
    </source>
</reference>
<protein>
    <submittedName>
        <fullName evidence="1">Uncharacterized protein</fullName>
    </submittedName>
</protein>